<feature type="transmembrane region" description="Helical" evidence="1">
    <location>
        <begin position="178"/>
        <end position="199"/>
    </location>
</feature>
<feature type="domain" description="DUF6534" evidence="2">
    <location>
        <begin position="183"/>
        <end position="269"/>
    </location>
</feature>
<feature type="transmembrane region" description="Helical" evidence="1">
    <location>
        <begin position="29"/>
        <end position="50"/>
    </location>
</feature>
<feature type="transmembrane region" description="Helical" evidence="1">
    <location>
        <begin position="137"/>
        <end position="158"/>
    </location>
</feature>
<proteinExistence type="predicted"/>
<feature type="transmembrane region" description="Helical" evidence="1">
    <location>
        <begin position="62"/>
        <end position="82"/>
    </location>
</feature>
<evidence type="ECO:0000259" key="2">
    <source>
        <dbReference type="Pfam" id="PF20152"/>
    </source>
</evidence>
<accession>A0A165FI19</accession>
<evidence type="ECO:0000313" key="4">
    <source>
        <dbReference type="Proteomes" id="UP000076871"/>
    </source>
</evidence>
<dbReference type="EMBL" id="KV427613">
    <property type="protein sequence ID" value="KZT09002.1"/>
    <property type="molecule type" value="Genomic_DNA"/>
</dbReference>
<evidence type="ECO:0000313" key="3">
    <source>
        <dbReference type="EMBL" id="KZT09002.1"/>
    </source>
</evidence>
<reference evidence="3 4" key="1">
    <citation type="journal article" date="2016" name="Mol. Biol. Evol.">
        <title>Comparative Genomics of Early-Diverging Mushroom-Forming Fungi Provides Insights into the Origins of Lignocellulose Decay Capabilities.</title>
        <authorList>
            <person name="Nagy L.G."/>
            <person name="Riley R."/>
            <person name="Tritt A."/>
            <person name="Adam C."/>
            <person name="Daum C."/>
            <person name="Floudas D."/>
            <person name="Sun H."/>
            <person name="Yadav J.S."/>
            <person name="Pangilinan J."/>
            <person name="Larsson K.H."/>
            <person name="Matsuura K."/>
            <person name="Barry K."/>
            <person name="Labutti K."/>
            <person name="Kuo R."/>
            <person name="Ohm R.A."/>
            <person name="Bhattacharya S.S."/>
            <person name="Shirouzu T."/>
            <person name="Yoshinaga Y."/>
            <person name="Martin F.M."/>
            <person name="Grigoriev I.V."/>
            <person name="Hibbett D.S."/>
        </authorList>
    </citation>
    <scope>NUCLEOTIDE SEQUENCE [LARGE SCALE GENOMIC DNA]</scope>
    <source>
        <strain evidence="3 4">93-53</strain>
    </source>
</reference>
<keyword evidence="4" id="KW-1185">Reference proteome</keyword>
<keyword evidence="1" id="KW-0812">Transmembrane</keyword>
<gene>
    <name evidence="3" type="ORF">LAESUDRAFT_569221</name>
</gene>
<feature type="transmembrane region" description="Helical" evidence="1">
    <location>
        <begin position="102"/>
        <end position="125"/>
    </location>
</feature>
<dbReference type="InParanoid" id="A0A165FI19"/>
<dbReference type="Proteomes" id="UP000076871">
    <property type="component" value="Unassembled WGS sequence"/>
</dbReference>
<protein>
    <recommendedName>
        <fullName evidence="2">DUF6534 domain-containing protein</fullName>
    </recommendedName>
</protein>
<organism evidence="3 4">
    <name type="scientific">Laetiporus sulphureus 93-53</name>
    <dbReference type="NCBI Taxonomy" id="1314785"/>
    <lineage>
        <taxon>Eukaryota</taxon>
        <taxon>Fungi</taxon>
        <taxon>Dikarya</taxon>
        <taxon>Basidiomycota</taxon>
        <taxon>Agaricomycotina</taxon>
        <taxon>Agaricomycetes</taxon>
        <taxon>Polyporales</taxon>
        <taxon>Laetiporus</taxon>
    </lineage>
</organism>
<keyword evidence="1" id="KW-0472">Membrane</keyword>
<keyword evidence="1" id="KW-1133">Transmembrane helix</keyword>
<dbReference type="InterPro" id="IPR045339">
    <property type="entry name" value="DUF6534"/>
</dbReference>
<dbReference type="PANTHER" id="PTHR40465">
    <property type="entry name" value="CHROMOSOME 1, WHOLE GENOME SHOTGUN SEQUENCE"/>
    <property type="match status" value="1"/>
</dbReference>
<dbReference type="OrthoDB" id="2535105at2759"/>
<feature type="transmembrane region" description="Helical" evidence="1">
    <location>
        <begin position="211"/>
        <end position="236"/>
    </location>
</feature>
<dbReference type="Pfam" id="PF20152">
    <property type="entry name" value="DUF6534"/>
    <property type="match status" value="1"/>
</dbReference>
<dbReference type="RefSeq" id="XP_040766742.1">
    <property type="nucleotide sequence ID" value="XM_040902993.1"/>
</dbReference>
<evidence type="ECO:0000256" key="1">
    <source>
        <dbReference type="SAM" id="Phobius"/>
    </source>
</evidence>
<name>A0A165FI19_9APHY</name>
<sequence length="327" mass="36770">MFATDYVPCSIRYRCKMDQSLASEVKPTLGAILISLVFSAIFFGVTLLQMYQYYDRYWSDKLWLKTFVAVIGILDTLQLMTVVHSNWWYLVEHYADASALSIVPWSLATEVAITVSIGLFVQCFFASRVYRLSRNWAVTVPVVLLTVTQFILGIYYVVTGQKTKLASTIAGITWASTASLACSIAADTLITTSLCFYLQRSRSGLRRTDKLIDILIVYTVNTGLITTVLALCTIILSEVLANTYWDCITYFMISKSYVNSTLATLNARDKLRVAVLDTPTIRLIPLRPLEHARSMSDKEYVAQSHAEIQFIPNTPIIKSNFTEGFSV</sequence>
<dbReference type="PANTHER" id="PTHR40465:SF1">
    <property type="entry name" value="DUF6534 DOMAIN-CONTAINING PROTEIN"/>
    <property type="match status" value="1"/>
</dbReference>
<dbReference type="AlphaFoldDB" id="A0A165FI19"/>
<dbReference type="GeneID" id="63820024"/>
<dbReference type="STRING" id="1314785.A0A165FI19"/>